<gene>
    <name evidence="1" type="ORF">DCHRY22_LOCUS4369</name>
</gene>
<protein>
    <submittedName>
        <fullName evidence="1">(African queen) hypothetical protein</fullName>
    </submittedName>
</protein>
<evidence type="ECO:0000313" key="2">
    <source>
        <dbReference type="Proteomes" id="UP000789524"/>
    </source>
</evidence>
<dbReference type="EMBL" id="CAKASE010000049">
    <property type="protein sequence ID" value="CAG9563167.1"/>
    <property type="molecule type" value="Genomic_DNA"/>
</dbReference>
<evidence type="ECO:0000313" key="1">
    <source>
        <dbReference type="EMBL" id="CAG9563167.1"/>
    </source>
</evidence>
<proteinExistence type="predicted"/>
<accession>A0A8J2QHS0</accession>
<sequence length="91" mass="10228">MAPGVETCVNIIATTRTETLSAPWDRFGTETIYNVQCAPSARDNGSAEPRTRPTTCILTLDRESKTKSRSNYKAPTNEEARRLLYSFKEKL</sequence>
<name>A0A8J2QHS0_9NEOP</name>
<dbReference type="Proteomes" id="UP000789524">
    <property type="component" value="Unassembled WGS sequence"/>
</dbReference>
<organism evidence="1 2">
    <name type="scientific">Danaus chrysippus</name>
    <name type="common">African queen</name>
    <dbReference type="NCBI Taxonomy" id="151541"/>
    <lineage>
        <taxon>Eukaryota</taxon>
        <taxon>Metazoa</taxon>
        <taxon>Ecdysozoa</taxon>
        <taxon>Arthropoda</taxon>
        <taxon>Hexapoda</taxon>
        <taxon>Insecta</taxon>
        <taxon>Pterygota</taxon>
        <taxon>Neoptera</taxon>
        <taxon>Endopterygota</taxon>
        <taxon>Lepidoptera</taxon>
        <taxon>Glossata</taxon>
        <taxon>Ditrysia</taxon>
        <taxon>Papilionoidea</taxon>
        <taxon>Nymphalidae</taxon>
        <taxon>Danainae</taxon>
        <taxon>Danaini</taxon>
        <taxon>Danaina</taxon>
        <taxon>Danaus</taxon>
        <taxon>Anosia</taxon>
    </lineage>
</organism>
<keyword evidence="2" id="KW-1185">Reference proteome</keyword>
<reference evidence="1" key="1">
    <citation type="submission" date="2021-09" db="EMBL/GenBank/DDBJ databases">
        <authorList>
            <person name="Martin H S."/>
        </authorList>
    </citation>
    <scope>NUCLEOTIDE SEQUENCE</scope>
</reference>
<dbReference type="AlphaFoldDB" id="A0A8J2QHS0"/>
<comment type="caution">
    <text evidence="1">The sequence shown here is derived from an EMBL/GenBank/DDBJ whole genome shotgun (WGS) entry which is preliminary data.</text>
</comment>